<dbReference type="PRINTS" id="PR00301">
    <property type="entry name" value="HEATSHOCK70"/>
</dbReference>
<feature type="coiled-coil region" evidence="3">
    <location>
        <begin position="422"/>
        <end position="452"/>
    </location>
</feature>
<dbReference type="InterPro" id="IPR018181">
    <property type="entry name" value="Heat_shock_70_CS"/>
</dbReference>
<dbReference type="AlphaFoldDB" id="A0A196SB46"/>
<dbReference type="STRING" id="478820.A0A196SB46"/>
<dbReference type="Gene3D" id="3.30.30.30">
    <property type="match status" value="1"/>
</dbReference>
<organism evidence="4 5">
    <name type="scientific">Blastocystis sp. subtype 1 (strain ATCC 50177 / NandII)</name>
    <dbReference type="NCBI Taxonomy" id="478820"/>
    <lineage>
        <taxon>Eukaryota</taxon>
        <taxon>Sar</taxon>
        <taxon>Stramenopiles</taxon>
        <taxon>Bigyra</taxon>
        <taxon>Opalozoa</taxon>
        <taxon>Opalinata</taxon>
        <taxon>Blastocystidae</taxon>
        <taxon>Blastocystis</taxon>
    </lineage>
</organism>
<dbReference type="GO" id="GO:0005524">
    <property type="term" value="F:ATP binding"/>
    <property type="evidence" value="ECO:0007669"/>
    <property type="project" value="UniProtKB-KW"/>
</dbReference>
<dbReference type="GO" id="GO:0005829">
    <property type="term" value="C:cytosol"/>
    <property type="evidence" value="ECO:0007669"/>
    <property type="project" value="TreeGrafter"/>
</dbReference>
<evidence type="ECO:0000256" key="2">
    <source>
        <dbReference type="ARBA" id="ARBA00022840"/>
    </source>
</evidence>
<dbReference type="Gene3D" id="3.90.640.10">
    <property type="entry name" value="Actin, Chain A, domain 4"/>
    <property type="match status" value="1"/>
</dbReference>
<dbReference type="OrthoDB" id="434160at2759"/>
<keyword evidence="1" id="KW-0547">Nucleotide-binding</keyword>
<keyword evidence="3" id="KW-0175">Coiled coil</keyword>
<protein>
    <submittedName>
        <fullName evidence="4">Hsp70-like protein</fullName>
    </submittedName>
</protein>
<dbReference type="SUPFAM" id="SSF53067">
    <property type="entry name" value="Actin-like ATPase domain"/>
    <property type="match status" value="2"/>
</dbReference>
<gene>
    <name evidence="4" type="ORF">AV274_4742</name>
</gene>
<dbReference type="PROSITE" id="PS01036">
    <property type="entry name" value="HSP70_3"/>
    <property type="match status" value="1"/>
</dbReference>
<sequence length="983" mass="111081">MEGPAKVPGKKACGIDFGTYEIAVAVVNSDDPNGVTLVSNYLANETTPGVVKMYNGMRTYAEEALGSATMCPQNVISHIPLVLEYSDCIEKLTEDYPDLCFVAKKAENGEIVFELKDYAVPEVSLTHVMSMLLRYIFGFITKKYPENVKHTVVSVPPGVSPAAARQVADAALLAGFEDVKVVTTDLAQAFNYCFRLHNAVEPLEGEHNVVFMDCGCTFSNMYKVRLTPEKCEVVKSVNKKVGAKDVDVSLYRFFAQKLQTDRNGQRIEENAIAKQTKKAFRLMNGCCALKKMLSAANRAVNNVDALDRGNDYTLSLTRAEFESICAPQIQQVTELVDAFLKDDAEPIEAIEMVGGGSRIPFVKRIVEERTKSPLRYTVDSASCIAKGCALLGVYEEIKEKSAMHDVPFMELAPRDEASYAEMEACEAKLRALDSEHEKKAEAHNKLEGLIDQMWRELDSEDKALLDEAALSPVLRAESAWLMDNEETVDAAGLEKEFTEFKAKLETQFAAFFEAKEKRRIAVEKALEEESKKRMDNTDKDDVKLPFKTRMSRVEANKKEATELFKDKNFVMAIQHYKRALSHCYKFFDLSPQQKEEVKALQATLNVNCAICYMKLEQWDKVIEHCSTVLKEDATNRKALFRRADAYNHVRDIEKCSQDLKQLLVIMPDDAGVKRLKAENDRQIKELQERRKRMAKKIYRDIVETDSIEWAKRFRKFVKTPFYSNTLHFTLSYDFVPPQQSFLVVLTEDGSAISPKFDNTIRLLSLYKRAKGVDTLVFTDSTPIASFVKAIGLTTSPVRRRNKYGMPILKYMLLDAKQRYDAKFIIYINSDILINPYIFHYVMSASNFMISDSYLMAANVYDVMEVPSALSFSSIQSYVASVEQLRGAKRKTYAIDLFVFSSAFPFQQLQEVVVGRFLVDGEILRLAFAQSLPVVDVSAFISVHQGSNSSFSHAHALDPKDLYYNKQFQAPFQNGALKCTLHAE</sequence>
<dbReference type="InterPro" id="IPR043129">
    <property type="entry name" value="ATPase_NBD"/>
</dbReference>
<comment type="caution">
    <text evidence="4">The sequence shown here is derived from an EMBL/GenBank/DDBJ whole genome shotgun (WGS) entry which is preliminary data.</text>
</comment>
<dbReference type="Gene3D" id="1.25.40.10">
    <property type="entry name" value="Tetratricopeptide repeat domain"/>
    <property type="match status" value="1"/>
</dbReference>
<dbReference type="InterPro" id="IPR013126">
    <property type="entry name" value="Hsp_70_fam"/>
</dbReference>
<dbReference type="InterPro" id="IPR019734">
    <property type="entry name" value="TPR_rpt"/>
</dbReference>
<dbReference type="PANTHER" id="PTHR45639:SF28">
    <property type="entry name" value="HEAT SHOCK PROTEIN-LIKE PROTEIN"/>
    <property type="match status" value="1"/>
</dbReference>
<dbReference type="EMBL" id="LXWW01000373">
    <property type="protein sequence ID" value="OAO13546.1"/>
    <property type="molecule type" value="Genomic_DNA"/>
</dbReference>
<dbReference type="InterPro" id="IPR011990">
    <property type="entry name" value="TPR-like_helical_dom_sf"/>
</dbReference>
<dbReference type="GO" id="GO:0005634">
    <property type="term" value="C:nucleus"/>
    <property type="evidence" value="ECO:0007669"/>
    <property type="project" value="TreeGrafter"/>
</dbReference>
<keyword evidence="2" id="KW-0067">ATP-binding</keyword>
<dbReference type="Pfam" id="PF00012">
    <property type="entry name" value="HSP70"/>
    <property type="match status" value="1"/>
</dbReference>
<dbReference type="SUPFAM" id="SSF48452">
    <property type="entry name" value="TPR-like"/>
    <property type="match status" value="1"/>
</dbReference>
<evidence type="ECO:0000256" key="1">
    <source>
        <dbReference type="ARBA" id="ARBA00022741"/>
    </source>
</evidence>
<evidence type="ECO:0000256" key="3">
    <source>
        <dbReference type="SAM" id="Coils"/>
    </source>
</evidence>
<dbReference type="Gene3D" id="3.30.420.40">
    <property type="match status" value="2"/>
</dbReference>
<name>A0A196SB46_BLAHN</name>
<keyword evidence="5" id="KW-1185">Reference proteome</keyword>
<reference evidence="4 5" key="1">
    <citation type="submission" date="2016-05" db="EMBL/GenBank/DDBJ databases">
        <title>Nuclear genome of Blastocystis sp. subtype 1 NandII.</title>
        <authorList>
            <person name="Gentekaki E."/>
            <person name="Curtis B."/>
            <person name="Stairs C."/>
            <person name="Eme L."/>
            <person name="Herman E."/>
            <person name="Klimes V."/>
            <person name="Arias M.C."/>
            <person name="Elias M."/>
            <person name="Hilliou F."/>
            <person name="Klute M."/>
            <person name="Malik S.-B."/>
            <person name="Pightling A."/>
            <person name="Rachubinski R."/>
            <person name="Salas D."/>
            <person name="Schlacht A."/>
            <person name="Suga H."/>
            <person name="Archibald J."/>
            <person name="Ball S.G."/>
            <person name="Clark G."/>
            <person name="Dacks J."/>
            <person name="Van Der Giezen M."/>
            <person name="Tsaousis A."/>
            <person name="Roger A."/>
        </authorList>
    </citation>
    <scope>NUCLEOTIDE SEQUENCE [LARGE SCALE GENOMIC DNA]</scope>
    <source>
        <strain evidence="5">ATCC 50177 / NandII</strain>
    </source>
</reference>
<evidence type="ECO:0000313" key="5">
    <source>
        <dbReference type="Proteomes" id="UP000078348"/>
    </source>
</evidence>
<evidence type="ECO:0000313" key="4">
    <source>
        <dbReference type="EMBL" id="OAO13546.1"/>
    </source>
</evidence>
<dbReference type="PANTHER" id="PTHR45639">
    <property type="entry name" value="HSC70CB, ISOFORM G-RELATED"/>
    <property type="match status" value="1"/>
</dbReference>
<proteinExistence type="predicted"/>
<dbReference type="GO" id="GO:0140662">
    <property type="term" value="F:ATP-dependent protein folding chaperone"/>
    <property type="evidence" value="ECO:0007669"/>
    <property type="project" value="InterPro"/>
</dbReference>
<accession>A0A196SB46</accession>
<dbReference type="Proteomes" id="UP000078348">
    <property type="component" value="Unassembled WGS sequence"/>
</dbReference>
<dbReference type="SMART" id="SM00028">
    <property type="entry name" value="TPR"/>
    <property type="match status" value="3"/>
</dbReference>